<keyword evidence="1" id="KW-1133">Transmembrane helix</keyword>
<dbReference type="AlphaFoldDB" id="A0A1F7J6W8"/>
<dbReference type="EMBL" id="MGAR01000031">
    <property type="protein sequence ID" value="OGK51367.1"/>
    <property type="molecule type" value="Genomic_DNA"/>
</dbReference>
<proteinExistence type="predicted"/>
<protein>
    <recommendedName>
        <fullName evidence="2">Purple acid phosphatase N-terminal domain-containing protein</fullName>
    </recommendedName>
</protein>
<dbReference type="STRING" id="1802067.A2966_04575"/>
<evidence type="ECO:0000259" key="2">
    <source>
        <dbReference type="Pfam" id="PF16656"/>
    </source>
</evidence>
<evidence type="ECO:0000256" key="1">
    <source>
        <dbReference type="SAM" id="Phobius"/>
    </source>
</evidence>
<dbReference type="InterPro" id="IPR015914">
    <property type="entry name" value="PAPs_N"/>
</dbReference>
<dbReference type="Proteomes" id="UP000176480">
    <property type="component" value="Unassembled WGS sequence"/>
</dbReference>
<gene>
    <name evidence="3" type="ORF">A2966_04575</name>
</gene>
<dbReference type="GO" id="GO:0003993">
    <property type="term" value="F:acid phosphatase activity"/>
    <property type="evidence" value="ECO:0007669"/>
    <property type="project" value="InterPro"/>
</dbReference>
<dbReference type="GO" id="GO:0046872">
    <property type="term" value="F:metal ion binding"/>
    <property type="evidence" value="ECO:0007669"/>
    <property type="project" value="InterPro"/>
</dbReference>
<organism evidence="3 4">
    <name type="scientific">Candidatus Roizmanbacteria bacterium RIFCSPLOWO2_01_FULL_41_22</name>
    <dbReference type="NCBI Taxonomy" id="1802067"/>
    <lineage>
        <taxon>Bacteria</taxon>
        <taxon>Candidatus Roizmaniibacteriota</taxon>
    </lineage>
</organism>
<keyword evidence="1" id="KW-0812">Transmembrane</keyword>
<keyword evidence="1" id="KW-0472">Membrane</keyword>
<reference evidence="3 4" key="1">
    <citation type="journal article" date="2016" name="Nat. Commun.">
        <title>Thousands of microbial genomes shed light on interconnected biogeochemical processes in an aquifer system.</title>
        <authorList>
            <person name="Anantharaman K."/>
            <person name="Brown C.T."/>
            <person name="Hug L.A."/>
            <person name="Sharon I."/>
            <person name="Castelle C.J."/>
            <person name="Probst A.J."/>
            <person name="Thomas B.C."/>
            <person name="Singh A."/>
            <person name="Wilkins M.J."/>
            <person name="Karaoz U."/>
            <person name="Brodie E.L."/>
            <person name="Williams K.H."/>
            <person name="Hubbard S.S."/>
            <person name="Banfield J.F."/>
        </authorList>
    </citation>
    <scope>NUCLEOTIDE SEQUENCE [LARGE SCALE GENOMIC DNA]</scope>
</reference>
<dbReference type="Gene3D" id="2.60.40.380">
    <property type="entry name" value="Purple acid phosphatase-like, N-terminal"/>
    <property type="match status" value="1"/>
</dbReference>
<dbReference type="InterPro" id="IPR008963">
    <property type="entry name" value="Purple_acid_Pase-like_N"/>
</dbReference>
<comment type="caution">
    <text evidence="3">The sequence shown here is derived from an EMBL/GenBank/DDBJ whole genome shotgun (WGS) entry which is preliminary data.</text>
</comment>
<name>A0A1F7J6W8_9BACT</name>
<evidence type="ECO:0000313" key="4">
    <source>
        <dbReference type="Proteomes" id="UP000176480"/>
    </source>
</evidence>
<accession>A0A1F7J6W8</accession>
<feature type="transmembrane region" description="Helical" evidence="1">
    <location>
        <begin position="12"/>
        <end position="34"/>
    </location>
</feature>
<evidence type="ECO:0000313" key="3">
    <source>
        <dbReference type="EMBL" id="OGK51367.1"/>
    </source>
</evidence>
<feature type="domain" description="Purple acid phosphatase N-terminal" evidence="2">
    <location>
        <begin position="54"/>
        <end position="139"/>
    </location>
</feature>
<dbReference type="SUPFAM" id="SSF49363">
    <property type="entry name" value="Purple acid phosphatase, N-terminal domain"/>
    <property type="match status" value="1"/>
</dbReference>
<sequence length="433" mass="48139">MYSDLYLKKRNNIGFFVASGFLIIVVSIFTFFFFHNNPIPTRASKNTLVKHEIVNFSSQEVGVFWETNEEDLGWLIYGVDQNKLQETAVDEQDLNDSKTKHTLHYAILKKLRPSQTYYYKIVSNQEVIDNNSQPFTVKTSADSTEPVYSRPAYGKVILTNGEPAPNIFVMVRYKNTYPFLAITKSSGEWLITIRYGVDHDTLQTISLYDQEEVQIEIFNNQNKSDIRALVGQLSPLPKTVILGQNYRFLETVNDVLPASTKRGSGTTHRFEVQFPQNGAVIPRSVPLIKGRGIPSTDVSVEIDSAPKFASTVQVDAIGDWRVELNRIMLPGVYQLKVTGQNADGQTVYAIRNFTIAKSGEAVVLGEATDSAQLTVTPILTVTTFAVSPSPADIYVYDPTATPVPPTSGSSNYFSYILSGLGLLVFGIGIVLLF</sequence>
<feature type="transmembrane region" description="Helical" evidence="1">
    <location>
        <begin position="412"/>
        <end position="432"/>
    </location>
</feature>
<dbReference type="Pfam" id="PF16656">
    <property type="entry name" value="Pur_ac_phosph_N"/>
    <property type="match status" value="1"/>
</dbReference>